<dbReference type="EMBL" id="ANOF01000186">
    <property type="protein sequence ID" value="EMI23643.1"/>
    <property type="molecule type" value="Genomic_DNA"/>
</dbReference>
<dbReference type="Gene3D" id="3.90.245.10">
    <property type="entry name" value="Ribonucleoside hydrolase-like"/>
    <property type="match status" value="1"/>
</dbReference>
<feature type="domain" description="Inosine/uridine-preferring nucleoside hydrolase" evidence="1">
    <location>
        <begin position="39"/>
        <end position="295"/>
    </location>
</feature>
<dbReference type="CDD" id="cd02652">
    <property type="entry name" value="nuc_hydro_2"/>
    <property type="match status" value="1"/>
</dbReference>
<evidence type="ECO:0000259" key="2">
    <source>
        <dbReference type="Pfam" id="PF13088"/>
    </source>
</evidence>
<dbReference type="STRING" id="1263868.RESH_05709"/>
<keyword evidence="3" id="KW-0378">Hydrolase</keyword>
<dbReference type="Proteomes" id="UP000011996">
    <property type="component" value="Unassembled WGS sequence"/>
</dbReference>
<gene>
    <name evidence="3" type="ORF">RESH_05709</name>
</gene>
<dbReference type="InterPro" id="IPR011040">
    <property type="entry name" value="Sialidase"/>
</dbReference>
<feature type="domain" description="Sialidase" evidence="2">
    <location>
        <begin position="396"/>
        <end position="683"/>
    </location>
</feature>
<dbReference type="EC" id="3.2.-.-" evidence="3"/>
<evidence type="ECO:0000313" key="4">
    <source>
        <dbReference type="Proteomes" id="UP000011996"/>
    </source>
</evidence>
<accession>M5RWC1</accession>
<organism evidence="3 4">
    <name type="scientific">Rhodopirellula europaea SH398</name>
    <dbReference type="NCBI Taxonomy" id="1263868"/>
    <lineage>
        <taxon>Bacteria</taxon>
        <taxon>Pseudomonadati</taxon>
        <taxon>Planctomycetota</taxon>
        <taxon>Planctomycetia</taxon>
        <taxon>Pirellulales</taxon>
        <taxon>Pirellulaceae</taxon>
        <taxon>Rhodopirellula</taxon>
    </lineage>
</organism>
<sequence>MLSPMPRLLFASLVVFVVAPAVCVSQVNERSAIREPVKLILDTDMSGDCDDAGALALLHALADRGECEILAVVTNRRDLTDASAAAVDAINTYYGRGDIPIGTDKNGPTALQRASPYTIALRDEFDHDAPADKDAKDAIDVYRRALIAEADQSVTICSIGAFSNLAELARVAPELVRTKVQRLVVMGGHFPKSNRRETNIATHVEAAQYVADRWPGEIVWHGFEVGQQLVTGAKLKTTPKNNPVRRTYELRPMPGKKMSIDNGKPSYDQAAALYAVRGAEPKVWQVIQNGRVEVKEPGITSWLQEPPREKLAAHSYVKIASSPQQLADEIEELMVAPPRKLADENVSDEQRKIRELEEMADLALVPPTPNLSPLPEYSYENLDYGMTIGIAQTPGGRLWACWVAGGDSPKAFFVVATSDDDGESWTQPRLVLDSHSSELPRPRSILVGNLWTDPNGKLWLFFDQSMDMFDGRGGVWAIVCENPDADNPEWSTPRRIWHGVTLNKPTVLSNGDWMLPVSLDERGGLGAFRNCFQNLDPLRGANVFVSKDQGETWHRRGRATFPNPDWHEHMIVQRNNDSLWMLARTRKGIMESTSVDGGQTWSGAVASKIKHPNARFHVRRLQSGRLLLIKHGEAIDSHRGRVALSAWLSDDEGQTWFGGLMLDERKGISYPDGFQSSNGSIYISYDRNRATDGEVLMARFTEADIEARKLVSPNSKLRCLISKPLATKPSANR</sequence>
<dbReference type="OrthoDB" id="41724at2"/>
<dbReference type="Pfam" id="PF13088">
    <property type="entry name" value="BNR_2"/>
    <property type="match status" value="1"/>
</dbReference>
<dbReference type="PANTHER" id="PTHR43264:SF1">
    <property type="entry name" value="INOSINE_URIDINE-PREFERRING NUCLEOSIDE HYDROLASE DOMAIN-CONTAINING PROTEIN"/>
    <property type="match status" value="1"/>
</dbReference>
<evidence type="ECO:0000313" key="3">
    <source>
        <dbReference type="EMBL" id="EMI23643.1"/>
    </source>
</evidence>
<dbReference type="InterPro" id="IPR001910">
    <property type="entry name" value="Inosine/uridine_hydrolase_dom"/>
</dbReference>
<dbReference type="Gene3D" id="2.120.10.10">
    <property type="match status" value="1"/>
</dbReference>
<evidence type="ECO:0000259" key="1">
    <source>
        <dbReference type="Pfam" id="PF01156"/>
    </source>
</evidence>
<dbReference type="AlphaFoldDB" id="M5RWC1"/>
<dbReference type="CDD" id="cd15482">
    <property type="entry name" value="Sialidase_non-viral"/>
    <property type="match status" value="1"/>
</dbReference>
<reference evidence="3 4" key="1">
    <citation type="journal article" date="2013" name="Mar. Genomics">
        <title>Expression of sulfatases in Rhodopirellula baltica and the diversity of sulfatases in the genus Rhodopirellula.</title>
        <authorList>
            <person name="Wegner C.E."/>
            <person name="Richter-Heitmann T."/>
            <person name="Klindworth A."/>
            <person name="Klockow C."/>
            <person name="Richter M."/>
            <person name="Achstetter T."/>
            <person name="Glockner F.O."/>
            <person name="Harder J."/>
        </authorList>
    </citation>
    <scope>NUCLEOTIDE SEQUENCE [LARGE SCALE GENOMIC DNA]</scope>
    <source>
        <strain evidence="3 4">SH398</strain>
    </source>
</reference>
<dbReference type="RefSeq" id="WP_008671885.1">
    <property type="nucleotide sequence ID" value="NZ_ANOF01000186.1"/>
</dbReference>
<dbReference type="InterPro" id="IPR036278">
    <property type="entry name" value="Sialidase_sf"/>
</dbReference>
<dbReference type="GO" id="GO:0016799">
    <property type="term" value="F:hydrolase activity, hydrolyzing N-glycosyl compounds"/>
    <property type="evidence" value="ECO:0007669"/>
    <property type="project" value="InterPro"/>
</dbReference>
<keyword evidence="3" id="KW-0326">Glycosidase</keyword>
<dbReference type="InterPro" id="IPR036452">
    <property type="entry name" value="Ribo_hydro-like"/>
</dbReference>
<dbReference type="SUPFAM" id="SSF53590">
    <property type="entry name" value="Nucleoside hydrolase"/>
    <property type="match status" value="1"/>
</dbReference>
<dbReference type="SUPFAM" id="SSF50939">
    <property type="entry name" value="Sialidases"/>
    <property type="match status" value="1"/>
</dbReference>
<protein>
    <submittedName>
        <fullName evidence="3">Secreted protein containing Inosine/uridine-preferring nucleoside hydrolase domain protein</fullName>
        <ecNumber evidence="3">3.2.-.-</ecNumber>
    </submittedName>
</protein>
<proteinExistence type="predicted"/>
<name>M5RWC1_9BACT</name>
<dbReference type="PATRIC" id="fig|1263868.3.peg.6184"/>
<dbReference type="Pfam" id="PF01156">
    <property type="entry name" value="IU_nuc_hydro"/>
    <property type="match status" value="1"/>
</dbReference>
<dbReference type="PANTHER" id="PTHR43264">
    <property type="match status" value="1"/>
</dbReference>
<comment type="caution">
    <text evidence="3">The sequence shown here is derived from an EMBL/GenBank/DDBJ whole genome shotgun (WGS) entry which is preliminary data.</text>
</comment>